<dbReference type="InterPro" id="IPR036259">
    <property type="entry name" value="MFS_trans_sf"/>
</dbReference>
<feature type="transmembrane region" description="Helical" evidence="6">
    <location>
        <begin position="120"/>
        <end position="137"/>
    </location>
</feature>
<dbReference type="GO" id="GO:0022857">
    <property type="term" value="F:transmembrane transporter activity"/>
    <property type="evidence" value="ECO:0007669"/>
    <property type="project" value="InterPro"/>
</dbReference>
<reference evidence="7" key="1">
    <citation type="submission" date="2021-03" db="EMBL/GenBank/DDBJ databases">
        <authorList>
            <person name="Tagirdzhanova G."/>
        </authorList>
    </citation>
    <scope>NUCLEOTIDE SEQUENCE</scope>
</reference>
<evidence type="ECO:0000256" key="5">
    <source>
        <dbReference type="ARBA" id="ARBA00023136"/>
    </source>
</evidence>
<evidence type="ECO:0000256" key="2">
    <source>
        <dbReference type="ARBA" id="ARBA00022448"/>
    </source>
</evidence>
<protein>
    <recommendedName>
        <fullName evidence="9">Major facilitator superfamily (MFS) profile domain-containing protein</fullName>
    </recommendedName>
</protein>
<accession>A0A8H3G7K5</accession>
<dbReference type="Proteomes" id="UP000664534">
    <property type="component" value="Unassembled WGS sequence"/>
</dbReference>
<dbReference type="Pfam" id="PF07690">
    <property type="entry name" value="MFS_1"/>
    <property type="match status" value="1"/>
</dbReference>
<feature type="transmembrane region" description="Helical" evidence="6">
    <location>
        <begin position="12"/>
        <end position="32"/>
    </location>
</feature>
<keyword evidence="4 6" id="KW-1133">Transmembrane helix</keyword>
<evidence type="ECO:0000256" key="1">
    <source>
        <dbReference type="ARBA" id="ARBA00004141"/>
    </source>
</evidence>
<dbReference type="PANTHER" id="PTHR43791">
    <property type="entry name" value="PERMEASE-RELATED"/>
    <property type="match status" value="1"/>
</dbReference>
<dbReference type="FunFam" id="1.20.1250.20:FF:000013">
    <property type="entry name" value="MFS general substrate transporter"/>
    <property type="match status" value="1"/>
</dbReference>
<dbReference type="GO" id="GO:0016020">
    <property type="term" value="C:membrane"/>
    <property type="evidence" value="ECO:0007669"/>
    <property type="project" value="UniProtKB-SubCell"/>
</dbReference>
<feature type="transmembrane region" description="Helical" evidence="6">
    <location>
        <begin position="176"/>
        <end position="195"/>
    </location>
</feature>
<feature type="transmembrane region" description="Helical" evidence="6">
    <location>
        <begin position="239"/>
        <end position="261"/>
    </location>
</feature>
<evidence type="ECO:0000313" key="7">
    <source>
        <dbReference type="EMBL" id="CAF9938337.1"/>
    </source>
</evidence>
<proteinExistence type="predicted"/>
<evidence type="ECO:0008006" key="9">
    <source>
        <dbReference type="Google" id="ProtNLM"/>
    </source>
</evidence>
<dbReference type="PANTHER" id="PTHR43791:SF49">
    <property type="entry name" value="TRANSPORTER, PUTATIVE (AFU_ORTHOLOGUE AFUA_4G04250)-RELATED"/>
    <property type="match status" value="1"/>
</dbReference>
<dbReference type="Gene3D" id="1.20.1250.20">
    <property type="entry name" value="MFS general substrate transporter like domains"/>
    <property type="match status" value="1"/>
</dbReference>
<keyword evidence="3 6" id="KW-0812">Transmembrane</keyword>
<feature type="transmembrane region" description="Helical" evidence="6">
    <location>
        <begin position="143"/>
        <end position="164"/>
    </location>
</feature>
<feature type="transmembrane region" description="Helical" evidence="6">
    <location>
        <begin position="84"/>
        <end position="108"/>
    </location>
</feature>
<gene>
    <name evidence="7" type="ORF">IMSHALPRED_000768</name>
</gene>
<organism evidence="7 8">
    <name type="scientific">Imshaugia aleurites</name>
    <dbReference type="NCBI Taxonomy" id="172621"/>
    <lineage>
        <taxon>Eukaryota</taxon>
        <taxon>Fungi</taxon>
        <taxon>Dikarya</taxon>
        <taxon>Ascomycota</taxon>
        <taxon>Pezizomycotina</taxon>
        <taxon>Lecanoromycetes</taxon>
        <taxon>OSLEUM clade</taxon>
        <taxon>Lecanoromycetidae</taxon>
        <taxon>Lecanorales</taxon>
        <taxon>Lecanorineae</taxon>
        <taxon>Parmeliaceae</taxon>
        <taxon>Imshaugia</taxon>
    </lineage>
</organism>
<sequence>MNGVAGLAAWRWLFILEGIPTCLFAIVILLFLPDFPESTEWLNTEEKALVADRMRYCGSKGGDKTMTWVDTRKTLTEWRLYAHYLLYFLISAPFSSLSLFIPAIVAGLGYTSLNAQLMTIPPYAVAYVVTLLVAWSSDRYNSRSLHAAGCAVVAAIGFIGLATLPPDAYLHRYGMLVMSTATVFASTPPLLSFLASNTHSTASTGLAVALNLTFGGGPGLLLGVWIYKPQDAKGGYKKANWINAAFMLGILVVCAGLRWWYGRANESIAVKRKFVL</sequence>
<comment type="subcellular location">
    <subcellularLocation>
        <location evidence="1">Membrane</location>
        <topology evidence="1">Multi-pass membrane protein</topology>
    </subcellularLocation>
</comment>
<dbReference type="SUPFAM" id="SSF103473">
    <property type="entry name" value="MFS general substrate transporter"/>
    <property type="match status" value="1"/>
</dbReference>
<evidence type="ECO:0000256" key="6">
    <source>
        <dbReference type="SAM" id="Phobius"/>
    </source>
</evidence>
<keyword evidence="8" id="KW-1185">Reference proteome</keyword>
<evidence type="ECO:0000256" key="3">
    <source>
        <dbReference type="ARBA" id="ARBA00022692"/>
    </source>
</evidence>
<comment type="caution">
    <text evidence="7">The sequence shown here is derived from an EMBL/GenBank/DDBJ whole genome shotgun (WGS) entry which is preliminary data.</text>
</comment>
<dbReference type="AlphaFoldDB" id="A0A8H3G7K5"/>
<feature type="transmembrane region" description="Helical" evidence="6">
    <location>
        <begin position="207"/>
        <end position="227"/>
    </location>
</feature>
<name>A0A8H3G7K5_9LECA</name>
<dbReference type="InterPro" id="IPR011701">
    <property type="entry name" value="MFS"/>
</dbReference>
<dbReference type="EMBL" id="CAJPDT010000107">
    <property type="protein sequence ID" value="CAF9938337.1"/>
    <property type="molecule type" value="Genomic_DNA"/>
</dbReference>
<evidence type="ECO:0000313" key="8">
    <source>
        <dbReference type="Proteomes" id="UP000664534"/>
    </source>
</evidence>
<keyword evidence="5 6" id="KW-0472">Membrane</keyword>
<evidence type="ECO:0000256" key="4">
    <source>
        <dbReference type="ARBA" id="ARBA00022989"/>
    </source>
</evidence>
<dbReference type="OrthoDB" id="3639251at2759"/>
<keyword evidence="2" id="KW-0813">Transport</keyword>